<feature type="chain" id="PRO_5023360724" description="Phosphatidylserine decarboxylase beta chain" evidence="11">
    <location>
        <begin position="1"/>
        <end position="199"/>
    </location>
</feature>
<comment type="pathway">
    <text evidence="11">Phospholipid metabolism; phosphatidylethanolamine biosynthesis; phosphatidylethanolamine from CDP-diacylglycerol: step 2/2.</text>
</comment>
<keyword evidence="14" id="KW-1185">Reference proteome</keyword>
<dbReference type="Pfam" id="PF02666">
    <property type="entry name" value="PS_Dcarbxylase"/>
    <property type="match status" value="1"/>
</dbReference>
<keyword evidence="5 11" id="KW-0472">Membrane</keyword>
<keyword evidence="7 11" id="KW-0594">Phospholipid biosynthesis</keyword>
<keyword evidence="12" id="KW-1133">Transmembrane helix</keyword>
<evidence type="ECO:0000256" key="8">
    <source>
        <dbReference type="ARBA" id="ARBA00023239"/>
    </source>
</evidence>
<evidence type="ECO:0000256" key="12">
    <source>
        <dbReference type="SAM" id="Phobius"/>
    </source>
</evidence>
<evidence type="ECO:0000256" key="5">
    <source>
        <dbReference type="ARBA" id="ARBA00023136"/>
    </source>
</evidence>
<dbReference type="EMBL" id="QXDF01000002">
    <property type="protein sequence ID" value="RIA47540.1"/>
    <property type="molecule type" value="Genomic_DNA"/>
</dbReference>
<dbReference type="AlphaFoldDB" id="A0A397PDG1"/>
<keyword evidence="1 11" id="KW-1003">Cell membrane</keyword>
<accession>A0A397PDG1</accession>
<comment type="PTM">
    <text evidence="11">Is synthesized initially as an inactive proenzyme. Formation of the active enzyme involves a self-maturation process in which the active site pyruvoyl group is generated from an internal serine residue via an autocatalytic post-translational modification. Two non-identical subunits are generated from the proenzyme in this reaction, and the pyruvate is formed at the N-terminus of the alpha chain, which is derived from the carboxyl end of the proenzyme. The post-translation cleavage follows an unusual pathway, termed non-hydrolytic serinolysis, in which the side chain hydroxyl group of the serine supplies its oxygen atom to form the C-terminus of the beta chain, while the remainder of the serine residue undergoes an oxidative deamination to produce ammonia and the pyruvoyl prosthetic group on the alpha chain.</text>
</comment>
<comment type="caution">
    <text evidence="13">The sequence shown here is derived from an EMBL/GenBank/DDBJ whole genome shotgun (WGS) entry which is preliminary data.</text>
</comment>
<feature type="chain" id="PRO_5023360723" description="Phosphatidylserine decarboxylase alpha chain" evidence="11">
    <location>
        <begin position="200"/>
        <end position="242"/>
    </location>
</feature>
<keyword evidence="12" id="KW-0812">Transmembrane</keyword>
<keyword evidence="4 11" id="KW-0443">Lipid metabolism</keyword>
<reference evidence="13 14" key="1">
    <citation type="submission" date="2018-08" db="EMBL/GenBank/DDBJ databases">
        <title>Genomic Encyclopedia of Archaeal and Bacterial Type Strains, Phase II (KMG-II): from individual species to whole genera.</title>
        <authorList>
            <person name="Goeker M."/>
        </authorList>
    </citation>
    <scope>NUCLEOTIDE SEQUENCE [LARGE SCALE GENOMIC DNA]</scope>
    <source>
        <strain evidence="13 14">DSM 5002</strain>
    </source>
</reference>
<protein>
    <recommendedName>
        <fullName evidence="11">Phosphatidylserine decarboxylase proenzyme</fullName>
        <ecNumber evidence="11">4.1.1.65</ecNumber>
    </recommendedName>
    <component>
        <recommendedName>
            <fullName evidence="11">Phosphatidylserine decarboxylase alpha chain</fullName>
        </recommendedName>
    </component>
    <component>
        <recommendedName>
            <fullName evidence="11">Phosphatidylserine decarboxylase beta chain</fullName>
        </recommendedName>
    </component>
</protein>
<comment type="subunit">
    <text evidence="11">Heterodimer of a large membrane-associated beta subunit and a small pyruvoyl-containing alpha subunit.</text>
</comment>
<dbReference type="NCBIfam" id="NF003679">
    <property type="entry name" value="PRK05305.1-3"/>
    <property type="match status" value="1"/>
</dbReference>
<keyword evidence="9 11" id="KW-1208">Phospholipid metabolism</keyword>
<feature type="transmembrane region" description="Helical" evidence="12">
    <location>
        <begin position="29"/>
        <end position="62"/>
    </location>
</feature>
<name>A0A397PDG1_9HYPH</name>
<evidence type="ECO:0000313" key="13">
    <source>
        <dbReference type="EMBL" id="RIA47540.1"/>
    </source>
</evidence>
<dbReference type="PANTHER" id="PTHR35809:SF1">
    <property type="entry name" value="ARCHAETIDYLSERINE DECARBOXYLASE PROENZYME-RELATED"/>
    <property type="match status" value="1"/>
</dbReference>
<evidence type="ECO:0000256" key="4">
    <source>
        <dbReference type="ARBA" id="ARBA00023098"/>
    </source>
</evidence>
<dbReference type="GO" id="GO:0006646">
    <property type="term" value="P:phosphatidylethanolamine biosynthetic process"/>
    <property type="evidence" value="ECO:0007669"/>
    <property type="project" value="UniProtKB-UniRule"/>
</dbReference>
<comment type="catalytic activity">
    <reaction evidence="11">
        <text>a 1,2-diacyl-sn-glycero-3-phospho-L-serine + H(+) = a 1,2-diacyl-sn-glycero-3-phosphoethanolamine + CO2</text>
        <dbReference type="Rhea" id="RHEA:20828"/>
        <dbReference type="ChEBI" id="CHEBI:15378"/>
        <dbReference type="ChEBI" id="CHEBI:16526"/>
        <dbReference type="ChEBI" id="CHEBI:57262"/>
        <dbReference type="ChEBI" id="CHEBI:64612"/>
        <dbReference type="EC" id="4.1.1.65"/>
    </reaction>
</comment>
<evidence type="ECO:0000256" key="11">
    <source>
        <dbReference type="HAMAP-Rule" id="MF_00664"/>
    </source>
</evidence>
<dbReference type="OrthoDB" id="9790893at2"/>
<dbReference type="Proteomes" id="UP000266273">
    <property type="component" value="Unassembled WGS sequence"/>
</dbReference>
<keyword evidence="6 11" id="KW-0865">Zymogen</keyword>
<evidence type="ECO:0000313" key="14">
    <source>
        <dbReference type="Proteomes" id="UP000266273"/>
    </source>
</evidence>
<organism evidence="13 14">
    <name type="scientific">Dichotomicrobium thermohalophilum</name>
    <dbReference type="NCBI Taxonomy" id="933063"/>
    <lineage>
        <taxon>Bacteria</taxon>
        <taxon>Pseudomonadati</taxon>
        <taxon>Pseudomonadota</taxon>
        <taxon>Alphaproteobacteria</taxon>
        <taxon>Hyphomicrobiales</taxon>
        <taxon>Hyphomicrobiaceae</taxon>
        <taxon>Dichotomicrobium</taxon>
    </lineage>
</organism>
<sequence>MSDSKPSHKSIWDSVVGAFDPIHREGYKFIIISALATLVLFLIWPPLGWIALIVTLAMAYFFRDPSRATPVADNLLIAPADGKLIAIRRRPPPPELSALGEAPMTVFSTFLSLFNVHVVRAPVSGRVISSRHEPGLFLNAESEEASEQNERQAMVIERPDGERIGVVLIAGYVARRIVPFVKEGDTLSAGQRIGIIRFGSRVDVYAPGERKMMVGENQRMVGGETVLTDLAGMPSGYEVRVR</sequence>
<keyword evidence="3 11" id="KW-0210">Decarboxylase</keyword>
<dbReference type="PANTHER" id="PTHR35809">
    <property type="entry name" value="ARCHAETIDYLSERINE DECARBOXYLASE PROENZYME-RELATED"/>
    <property type="match status" value="1"/>
</dbReference>
<evidence type="ECO:0000256" key="7">
    <source>
        <dbReference type="ARBA" id="ARBA00023209"/>
    </source>
</evidence>
<comment type="similarity">
    <text evidence="11">Belongs to the phosphatidylserine decarboxylase family. PSD-A subfamily.</text>
</comment>
<dbReference type="RefSeq" id="WP_119061918.1">
    <property type="nucleotide sequence ID" value="NZ_QXDF01000002.1"/>
</dbReference>
<feature type="active site" description="Schiff-base intermediate with substrate; via pyruvic acid" evidence="11">
    <location>
        <position position="200"/>
    </location>
</feature>
<dbReference type="HAMAP" id="MF_00664">
    <property type="entry name" value="PS_decarb_PSD_A"/>
    <property type="match status" value="1"/>
</dbReference>
<proteinExistence type="inferred from homology"/>
<dbReference type="EC" id="4.1.1.65" evidence="11"/>
<feature type="site" description="Cleavage (non-hydrolytic); by autocatalysis" evidence="11">
    <location>
        <begin position="199"/>
        <end position="200"/>
    </location>
</feature>
<evidence type="ECO:0000256" key="2">
    <source>
        <dbReference type="ARBA" id="ARBA00022516"/>
    </source>
</evidence>
<keyword evidence="8 11" id="KW-0456">Lyase</keyword>
<evidence type="ECO:0000256" key="6">
    <source>
        <dbReference type="ARBA" id="ARBA00023145"/>
    </source>
</evidence>
<keyword evidence="2 11" id="KW-0444">Lipid biosynthesis</keyword>
<dbReference type="InterPro" id="IPR003817">
    <property type="entry name" value="PS_Dcarbxylase"/>
</dbReference>
<dbReference type="UniPathway" id="UPA00558">
    <property type="reaction ID" value="UER00616"/>
</dbReference>
<comment type="subcellular location">
    <subcellularLocation>
        <location evidence="11">Cell membrane</location>
        <topology evidence="11">Peripheral membrane protein</topology>
    </subcellularLocation>
</comment>
<comment type="cofactor">
    <cofactor evidence="11">
        <name>pyruvate</name>
        <dbReference type="ChEBI" id="CHEBI:15361"/>
    </cofactor>
    <text evidence="11">Binds 1 pyruvoyl group covalently per subunit.</text>
</comment>
<dbReference type="GO" id="GO:0004609">
    <property type="term" value="F:phosphatidylserine decarboxylase activity"/>
    <property type="evidence" value="ECO:0007669"/>
    <property type="project" value="UniProtKB-UniRule"/>
</dbReference>
<evidence type="ECO:0000256" key="3">
    <source>
        <dbReference type="ARBA" id="ARBA00022793"/>
    </source>
</evidence>
<gene>
    <name evidence="11" type="primary">psd</name>
    <name evidence="13" type="ORF">BXY53_2094</name>
</gene>
<keyword evidence="10 11" id="KW-0670">Pyruvate</keyword>
<dbReference type="GO" id="GO:0005886">
    <property type="term" value="C:plasma membrane"/>
    <property type="evidence" value="ECO:0007669"/>
    <property type="project" value="UniProtKB-SubCell"/>
</dbReference>
<evidence type="ECO:0000256" key="1">
    <source>
        <dbReference type="ARBA" id="ARBA00022475"/>
    </source>
</evidence>
<evidence type="ECO:0000256" key="9">
    <source>
        <dbReference type="ARBA" id="ARBA00023264"/>
    </source>
</evidence>
<dbReference type="NCBIfam" id="NF003685">
    <property type="entry name" value="PRK05305.2-5"/>
    <property type="match status" value="1"/>
</dbReference>
<dbReference type="InterPro" id="IPR033175">
    <property type="entry name" value="PSD-A"/>
</dbReference>
<evidence type="ECO:0000256" key="10">
    <source>
        <dbReference type="ARBA" id="ARBA00023317"/>
    </source>
</evidence>
<comment type="function">
    <text evidence="11">Catalyzes the formation of phosphatidylethanolamine (PtdEtn) from phosphatidylserine (PtdSer).</text>
</comment>
<feature type="modified residue" description="Pyruvic acid (Ser); by autocatalysis" evidence="11">
    <location>
        <position position="200"/>
    </location>
</feature>